<name>A0ABM1AAN3_APLCA</name>
<keyword evidence="6" id="KW-0963">Cytoplasm</keyword>
<comment type="similarity">
    <text evidence="5 17">Belongs to the folylpolyglutamate synthase family.</text>
</comment>
<comment type="pathway">
    <text evidence="4 17">Cofactor biosynthesis; tetrahydrofolylpolyglutamate biosynthesis.</text>
</comment>
<dbReference type="NCBIfam" id="TIGR01499">
    <property type="entry name" value="folC"/>
    <property type="match status" value="1"/>
</dbReference>
<dbReference type="InterPro" id="IPR036565">
    <property type="entry name" value="Mur-like_cat_sf"/>
</dbReference>
<evidence type="ECO:0000256" key="3">
    <source>
        <dbReference type="ARBA" id="ARBA00004496"/>
    </source>
</evidence>
<evidence type="ECO:0000256" key="1">
    <source>
        <dbReference type="ARBA" id="ARBA00004273"/>
    </source>
</evidence>
<comment type="catalytic activity">
    <reaction evidence="16 17">
        <text>(6S)-5,6,7,8-tetrahydrofolyl-(gamma-L-Glu)(n) + L-glutamate + ATP = (6S)-5,6,7,8-tetrahydrofolyl-(gamma-L-Glu)(n+1) + ADP + phosphate + H(+)</text>
        <dbReference type="Rhea" id="RHEA:10580"/>
        <dbReference type="Rhea" id="RHEA-COMP:14738"/>
        <dbReference type="Rhea" id="RHEA-COMP:14740"/>
        <dbReference type="ChEBI" id="CHEBI:15378"/>
        <dbReference type="ChEBI" id="CHEBI:29985"/>
        <dbReference type="ChEBI" id="CHEBI:30616"/>
        <dbReference type="ChEBI" id="CHEBI:43474"/>
        <dbReference type="ChEBI" id="CHEBI:141005"/>
        <dbReference type="ChEBI" id="CHEBI:456216"/>
        <dbReference type="EC" id="6.3.2.17"/>
    </reaction>
</comment>
<evidence type="ECO:0000256" key="5">
    <source>
        <dbReference type="ARBA" id="ARBA00008276"/>
    </source>
</evidence>
<dbReference type="Gene3D" id="3.90.190.20">
    <property type="entry name" value="Mur ligase, C-terminal domain"/>
    <property type="match status" value="1"/>
</dbReference>
<organism evidence="18 19">
    <name type="scientific">Aplysia californica</name>
    <name type="common">California sea hare</name>
    <dbReference type="NCBI Taxonomy" id="6500"/>
    <lineage>
        <taxon>Eukaryota</taxon>
        <taxon>Metazoa</taxon>
        <taxon>Spiralia</taxon>
        <taxon>Lophotrochozoa</taxon>
        <taxon>Mollusca</taxon>
        <taxon>Gastropoda</taxon>
        <taxon>Heterobranchia</taxon>
        <taxon>Euthyneura</taxon>
        <taxon>Tectipleura</taxon>
        <taxon>Aplysiida</taxon>
        <taxon>Aplysioidea</taxon>
        <taxon>Aplysiidae</taxon>
        <taxon>Aplysia</taxon>
    </lineage>
</organism>
<dbReference type="PANTHER" id="PTHR11136">
    <property type="entry name" value="FOLYLPOLYGLUTAMATE SYNTHASE-RELATED"/>
    <property type="match status" value="1"/>
</dbReference>
<comment type="cofactor">
    <cofactor evidence="17">
        <name>a monovalent cation</name>
        <dbReference type="ChEBI" id="CHEBI:60242"/>
    </cofactor>
    <text evidence="17">A monovalent cation.</text>
</comment>
<keyword evidence="18" id="KW-1185">Reference proteome</keyword>
<dbReference type="InterPro" id="IPR023600">
    <property type="entry name" value="Folylpolyglutamate_synth_euk"/>
</dbReference>
<evidence type="ECO:0000256" key="14">
    <source>
        <dbReference type="ARBA" id="ARBA00023128"/>
    </source>
</evidence>
<keyword evidence="10" id="KW-0547">Nucleotide-binding</keyword>
<dbReference type="PIRSF" id="PIRSF038895">
    <property type="entry name" value="FPGS"/>
    <property type="match status" value="1"/>
</dbReference>
<comment type="function">
    <text evidence="17">Catalyzes conversion of folates to polyglutamate derivatives allowing concentration of folate compounds in the cell and the intracellular retention of these cofactors, which are important substrates for most of the folate-dependent enzymes that are involved in one-carbon transfer reactions involved in purine, pyrimidine and amino acid synthesis.</text>
</comment>
<gene>
    <name evidence="19" type="primary">LOC101847067</name>
</gene>
<evidence type="ECO:0000256" key="9">
    <source>
        <dbReference type="ARBA" id="ARBA00022723"/>
    </source>
</evidence>
<evidence type="ECO:0000256" key="8">
    <source>
        <dbReference type="ARBA" id="ARBA00022598"/>
    </source>
</evidence>
<dbReference type="RefSeq" id="XP_012944071.1">
    <property type="nucleotide sequence ID" value="XM_013088617.2"/>
</dbReference>
<keyword evidence="13" id="KW-0460">Magnesium</keyword>
<keyword evidence="9" id="KW-0479">Metal-binding</keyword>
<dbReference type="SUPFAM" id="SSF53244">
    <property type="entry name" value="MurD-like peptide ligases, peptide-binding domain"/>
    <property type="match status" value="1"/>
</dbReference>
<keyword evidence="12" id="KW-0067">ATP-binding</keyword>
<evidence type="ECO:0000256" key="11">
    <source>
        <dbReference type="ARBA" id="ARBA00022792"/>
    </source>
</evidence>
<dbReference type="InterPro" id="IPR036615">
    <property type="entry name" value="Mur_ligase_C_dom_sf"/>
</dbReference>
<dbReference type="Gene3D" id="3.40.1190.10">
    <property type="entry name" value="Mur-like, catalytic domain"/>
    <property type="match status" value="1"/>
</dbReference>
<dbReference type="Proteomes" id="UP000694888">
    <property type="component" value="Unplaced"/>
</dbReference>
<sequence length="486" mass="53784">MLRSFCALSRSVAGRSGCRGNSKPKSKDQLCWPSAGHAGFTDPSKMSQQRCSSGDHDYENAVKQLYRLQSNAEAIMKARQQKDKTLNIPNMVKYLQRSGLSMEDVDKLGVIHVSGTKGKGSTCAFCERIIHAHGYKTGLFSSPHLIEVRERIRINGRPIEKQIFSNYFWKVYNRLNLSQTSGGPEDGCGMPAYFAFLTILSVHIFLSEGVDVAIMEVGIGGQYDSTNFFRTPVVCGMTSLGLDHTAMLGNTIDKIAWNKAGIFKRGRPAVTVEHKPEAMSVVLDRAKEIQSPVCVSTPLSRATLARYNIQLGIAGEKQVENASLAVQLFRAWEKERSRDTISDDWSNPNDIQSPDEIPRLESAELDEPTVKGIGEGLCSCVWPGRAQTIRRPALTYYLDGAHTLESIEVCSSWFKKEADREVSSVKGRVARILIFNITGDRDAEALLSCLQECDFDAAVFCTNQVSVLDSYNKADQLNKTISSQAM</sequence>
<evidence type="ECO:0000313" key="18">
    <source>
        <dbReference type="Proteomes" id="UP000694888"/>
    </source>
</evidence>
<evidence type="ECO:0000256" key="17">
    <source>
        <dbReference type="PIRNR" id="PIRNR038895"/>
    </source>
</evidence>
<accession>A0ABM1AAN3</accession>
<keyword evidence="14" id="KW-0496">Mitochondrion</keyword>
<evidence type="ECO:0000313" key="19">
    <source>
        <dbReference type="RefSeq" id="XP_012944071.1"/>
    </source>
</evidence>
<evidence type="ECO:0000256" key="15">
    <source>
        <dbReference type="ARBA" id="ARBA00023136"/>
    </source>
</evidence>
<evidence type="ECO:0000256" key="2">
    <source>
        <dbReference type="ARBA" id="ARBA00004305"/>
    </source>
</evidence>
<comment type="subcellular location">
    <subcellularLocation>
        <location evidence="3">Cytoplasm</location>
    </subcellularLocation>
    <subcellularLocation>
        <location evidence="1">Mitochondrion inner membrane</location>
    </subcellularLocation>
    <subcellularLocation>
        <location evidence="2">Mitochondrion matrix</location>
    </subcellularLocation>
</comment>
<evidence type="ECO:0000256" key="13">
    <source>
        <dbReference type="ARBA" id="ARBA00022842"/>
    </source>
</evidence>
<evidence type="ECO:0000256" key="7">
    <source>
        <dbReference type="ARBA" id="ARBA00022563"/>
    </source>
</evidence>
<evidence type="ECO:0000256" key="4">
    <source>
        <dbReference type="ARBA" id="ARBA00005150"/>
    </source>
</evidence>
<evidence type="ECO:0000256" key="16">
    <source>
        <dbReference type="ARBA" id="ARBA00047493"/>
    </source>
</evidence>
<keyword evidence="7 17" id="KW-0554">One-carbon metabolism</keyword>
<dbReference type="SUPFAM" id="SSF53623">
    <property type="entry name" value="MurD-like peptide ligases, catalytic domain"/>
    <property type="match status" value="1"/>
</dbReference>
<dbReference type="InterPro" id="IPR018109">
    <property type="entry name" value="Folylpolyglutamate_synth_CS"/>
</dbReference>
<evidence type="ECO:0000256" key="12">
    <source>
        <dbReference type="ARBA" id="ARBA00022840"/>
    </source>
</evidence>
<keyword evidence="8 17" id="KW-0436">Ligase</keyword>
<reference evidence="19" key="1">
    <citation type="submission" date="2025-08" db="UniProtKB">
        <authorList>
            <consortium name="RefSeq"/>
        </authorList>
    </citation>
    <scope>IDENTIFICATION</scope>
</reference>
<dbReference type="EC" id="6.3.2.17" evidence="17"/>
<dbReference type="GeneID" id="101847067"/>
<keyword evidence="15" id="KW-0472">Membrane</keyword>
<evidence type="ECO:0000256" key="10">
    <source>
        <dbReference type="ARBA" id="ARBA00022741"/>
    </source>
</evidence>
<dbReference type="PANTHER" id="PTHR11136:SF5">
    <property type="entry name" value="FOLYLPOLYGLUTAMATE SYNTHASE, MITOCHONDRIAL"/>
    <property type="match status" value="1"/>
</dbReference>
<dbReference type="PROSITE" id="PS01011">
    <property type="entry name" value="FOLYLPOLYGLU_SYNT_1"/>
    <property type="match status" value="1"/>
</dbReference>
<protein>
    <recommendedName>
        <fullName evidence="17">Folylpolyglutamate synthase</fullName>
        <ecNumber evidence="17">6.3.2.17</ecNumber>
    </recommendedName>
    <alternativeName>
        <fullName evidence="17">Folylpoly-gamma-glutamate synthetase</fullName>
    </alternativeName>
    <alternativeName>
        <fullName evidence="17">Tetrahydrofolylpolyglutamate synthase</fullName>
    </alternativeName>
</protein>
<feature type="non-terminal residue" evidence="19">
    <location>
        <position position="486"/>
    </location>
</feature>
<dbReference type="InterPro" id="IPR001645">
    <property type="entry name" value="Folylpolyglutamate_synth"/>
</dbReference>
<proteinExistence type="inferred from homology"/>
<evidence type="ECO:0000256" key="6">
    <source>
        <dbReference type="ARBA" id="ARBA00022490"/>
    </source>
</evidence>
<keyword evidence="11" id="KW-0999">Mitochondrion inner membrane</keyword>